<evidence type="ECO:0000256" key="1">
    <source>
        <dbReference type="SAM" id="SignalP"/>
    </source>
</evidence>
<dbReference type="InterPro" id="IPR011089">
    <property type="entry name" value="GmrSD_C"/>
</dbReference>
<dbReference type="PANTHER" id="PTHR24094:SF15">
    <property type="entry name" value="AMP-DEPENDENT SYNTHETASE_LIGASE DOMAIN-CONTAINING PROTEIN-RELATED"/>
    <property type="match status" value="1"/>
</dbReference>
<protein>
    <recommendedName>
        <fullName evidence="2">GmrSD restriction endonucleases C-terminal domain-containing protein</fullName>
    </recommendedName>
</protein>
<feature type="domain" description="GmrSD restriction endonucleases C-terminal" evidence="2">
    <location>
        <begin position="87"/>
        <end position="191"/>
    </location>
</feature>
<dbReference type="RefSeq" id="WP_090315344.1">
    <property type="nucleotide sequence ID" value="NZ_FNOE01000002.1"/>
</dbReference>
<dbReference type="PROSITE" id="PS51257">
    <property type="entry name" value="PROKAR_LIPOPROTEIN"/>
    <property type="match status" value="1"/>
</dbReference>
<dbReference type="OrthoDB" id="5196645at2"/>
<dbReference type="PANTHER" id="PTHR24094">
    <property type="entry name" value="SECRETED PROTEIN"/>
    <property type="match status" value="1"/>
</dbReference>
<organism evidence="3 4">
    <name type="scientific">Nitrosomonas oligotropha</name>
    <dbReference type="NCBI Taxonomy" id="42354"/>
    <lineage>
        <taxon>Bacteria</taxon>
        <taxon>Pseudomonadati</taxon>
        <taxon>Pseudomonadota</taxon>
        <taxon>Betaproteobacteria</taxon>
        <taxon>Nitrosomonadales</taxon>
        <taxon>Nitrosomonadaceae</taxon>
        <taxon>Nitrosomonas</taxon>
    </lineage>
</organism>
<accession>A0A1H8ULB1</accession>
<feature type="chain" id="PRO_5011692011" description="GmrSD restriction endonucleases C-terminal domain-containing protein" evidence="1">
    <location>
        <begin position="22"/>
        <end position="204"/>
    </location>
</feature>
<dbReference type="STRING" id="42354.SAMN05216333_13721"/>
<sequence>MKKKVFLALLISFLATLSGCAIEKRDIPLQQDSAANYTDHPLPATSYNRKDWPRWIDADGDCQNTRQELLIATSTQPVQFKDSKHCTVISGEWYGVYTGKTFTKASDVDIDHIVPLAHAHRHGADKWTKAQRRTFANDFENLLVVNDSINKSKSDQAPHEWLPPLKSYWCEYGKRWEYIKNKYHLWYDRQERITLNKLAETCLE</sequence>
<keyword evidence="4" id="KW-1185">Reference proteome</keyword>
<dbReference type="Proteomes" id="UP000198814">
    <property type="component" value="Unassembled WGS sequence"/>
</dbReference>
<feature type="signal peptide" evidence="1">
    <location>
        <begin position="1"/>
        <end position="21"/>
    </location>
</feature>
<dbReference type="Pfam" id="PF07510">
    <property type="entry name" value="GmrSD_C"/>
    <property type="match status" value="1"/>
</dbReference>
<reference evidence="4" key="1">
    <citation type="submission" date="2016-10" db="EMBL/GenBank/DDBJ databases">
        <authorList>
            <person name="Varghese N."/>
            <person name="Submissions S."/>
        </authorList>
    </citation>
    <scope>NUCLEOTIDE SEQUENCE [LARGE SCALE GENOMIC DNA]</scope>
    <source>
        <strain evidence="4">Nm76</strain>
    </source>
</reference>
<evidence type="ECO:0000313" key="3">
    <source>
        <dbReference type="EMBL" id="SEP04012.1"/>
    </source>
</evidence>
<dbReference type="EMBL" id="FODO01000037">
    <property type="protein sequence ID" value="SEP04012.1"/>
    <property type="molecule type" value="Genomic_DNA"/>
</dbReference>
<name>A0A1H8ULB1_9PROT</name>
<keyword evidence="1" id="KW-0732">Signal</keyword>
<dbReference type="Gene3D" id="1.10.30.50">
    <property type="match status" value="1"/>
</dbReference>
<evidence type="ECO:0000259" key="2">
    <source>
        <dbReference type="Pfam" id="PF07510"/>
    </source>
</evidence>
<proteinExistence type="predicted"/>
<evidence type="ECO:0000313" key="4">
    <source>
        <dbReference type="Proteomes" id="UP000198814"/>
    </source>
</evidence>
<dbReference type="AlphaFoldDB" id="A0A1H8ULB1"/>
<gene>
    <name evidence="3" type="ORF">SAMN05216333_13721</name>
</gene>